<dbReference type="Pfam" id="PF06259">
    <property type="entry name" value="Abhydrolase_8"/>
    <property type="match status" value="1"/>
</dbReference>
<accession>A0A8I1D8A8</accession>
<dbReference type="RefSeq" id="WP_197941371.1">
    <property type="nucleotide sequence ID" value="NZ_JABBPH010000002.1"/>
</dbReference>
<proteinExistence type="predicted"/>
<organism evidence="2 3">
    <name type="scientific">Rhodococcus erythropolis</name>
    <name type="common">Arthrobacter picolinophilus</name>
    <dbReference type="NCBI Taxonomy" id="1833"/>
    <lineage>
        <taxon>Bacteria</taxon>
        <taxon>Bacillati</taxon>
        <taxon>Actinomycetota</taxon>
        <taxon>Actinomycetes</taxon>
        <taxon>Mycobacteriales</taxon>
        <taxon>Nocardiaceae</taxon>
        <taxon>Rhodococcus</taxon>
        <taxon>Rhodococcus erythropolis group</taxon>
    </lineage>
</organism>
<evidence type="ECO:0000259" key="1">
    <source>
        <dbReference type="Pfam" id="PF06259"/>
    </source>
</evidence>
<feature type="domain" description="DUF1023" evidence="1">
    <location>
        <begin position="20"/>
        <end position="68"/>
    </location>
</feature>
<evidence type="ECO:0000313" key="3">
    <source>
        <dbReference type="Proteomes" id="UP000627573"/>
    </source>
</evidence>
<dbReference type="Proteomes" id="UP000627573">
    <property type="component" value="Unassembled WGS sequence"/>
</dbReference>
<name>A0A8I1D8A8_RHOER</name>
<sequence length="72" mass="7569">MGNEVLQAGGGWIRGKRRWKAGTFGSTSVMAWCGYDAPQTIPQAGLDGYADGGAGSLDRFQDGLRASHDGTH</sequence>
<dbReference type="InterPro" id="IPR010427">
    <property type="entry name" value="DUF1023"/>
</dbReference>
<evidence type="ECO:0000313" key="2">
    <source>
        <dbReference type="EMBL" id="MBH5144524.1"/>
    </source>
</evidence>
<dbReference type="EMBL" id="JAECSB010000064">
    <property type="protein sequence ID" value="MBH5144524.1"/>
    <property type="molecule type" value="Genomic_DNA"/>
</dbReference>
<gene>
    <name evidence="2" type="ORF">I3517_18135</name>
</gene>
<dbReference type="AlphaFoldDB" id="A0A8I1D8A8"/>
<comment type="caution">
    <text evidence="2">The sequence shown here is derived from an EMBL/GenBank/DDBJ whole genome shotgun (WGS) entry which is preliminary data.</text>
</comment>
<keyword evidence="3" id="KW-1185">Reference proteome</keyword>
<reference evidence="2 3" key="1">
    <citation type="submission" date="2020-12" db="EMBL/GenBank/DDBJ databases">
        <title>Draft genome sequence of furan degrading bacterial strain FUR100.</title>
        <authorList>
            <person name="Woiski C."/>
        </authorList>
    </citation>
    <scope>NUCLEOTIDE SEQUENCE [LARGE SCALE GENOMIC DNA]</scope>
    <source>
        <strain evidence="2 3">FUR100</strain>
    </source>
</reference>
<protein>
    <recommendedName>
        <fullName evidence="1">DUF1023 domain-containing protein</fullName>
    </recommendedName>
</protein>